<accession>A0AAV0B5J2</accession>
<protein>
    <submittedName>
        <fullName evidence="1">Uncharacterized protein</fullName>
    </submittedName>
</protein>
<evidence type="ECO:0000313" key="1">
    <source>
        <dbReference type="EMBL" id="CAH7682017.1"/>
    </source>
</evidence>
<dbReference type="EMBL" id="CALTRL010003806">
    <property type="protein sequence ID" value="CAH7682017.1"/>
    <property type="molecule type" value="Genomic_DNA"/>
</dbReference>
<comment type="caution">
    <text evidence="1">The sequence shown here is derived from an EMBL/GenBank/DDBJ whole genome shotgun (WGS) entry which is preliminary data.</text>
</comment>
<dbReference type="AlphaFoldDB" id="A0AAV0B5J2"/>
<proteinExistence type="predicted"/>
<evidence type="ECO:0000313" key="2">
    <source>
        <dbReference type="Proteomes" id="UP001153365"/>
    </source>
</evidence>
<gene>
    <name evidence="1" type="ORF">PPACK8108_LOCUS14709</name>
</gene>
<dbReference type="Proteomes" id="UP001153365">
    <property type="component" value="Unassembled WGS sequence"/>
</dbReference>
<organism evidence="1 2">
    <name type="scientific">Phakopsora pachyrhizi</name>
    <name type="common">Asian soybean rust disease fungus</name>
    <dbReference type="NCBI Taxonomy" id="170000"/>
    <lineage>
        <taxon>Eukaryota</taxon>
        <taxon>Fungi</taxon>
        <taxon>Dikarya</taxon>
        <taxon>Basidiomycota</taxon>
        <taxon>Pucciniomycotina</taxon>
        <taxon>Pucciniomycetes</taxon>
        <taxon>Pucciniales</taxon>
        <taxon>Phakopsoraceae</taxon>
        <taxon>Phakopsora</taxon>
    </lineage>
</organism>
<keyword evidence="2" id="KW-1185">Reference proteome</keyword>
<reference evidence="1" key="1">
    <citation type="submission" date="2022-06" db="EMBL/GenBank/DDBJ databases">
        <authorList>
            <consortium name="SYNGENTA / RWTH Aachen University"/>
        </authorList>
    </citation>
    <scope>NUCLEOTIDE SEQUENCE</scope>
</reference>
<name>A0AAV0B5J2_PHAPC</name>
<sequence>MYPHSQAANQDETEREEDVADACLTIFKTARFEAFDYPSAEYRIAEVGENSSALNSYQPENYNHSPTPGNNYEKFYDYNGQQQTGKHQHWPEINVNDPYFRPVSPHVDTGHLNHQTHTELENDSNINFDQTDWSQIIDFNDYSDVLNPEENEFYTSTDFPRFESAPPARSDEQDFVSNLGSGNLDSIFDGLPEVSVDDAQMDIGPNIHPTFNEAQAQNMIDQSFGLTSYSPYDFPHHQGSDCSSSFEWAQNSMNPTNIPMDNSIRNSEAINFGQNVQTLH</sequence>